<evidence type="ECO:0000313" key="2">
    <source>
        <dbReference type="WBParaSite" id="nRc.2.0.1.t24761-RA"/>
    </source>
</evidence>
<evidence type="ECO:0000313" key="1">
    <source>
        <dbReference type="Proteomes" id="UP000887565"/>
    </source>
</evidence>
<dbReference type="Proteomes" id="UP000887565">
    <property type="component" value="Unplaced"/>
</dbReference>
<keyword evidence="1" id="KW-1185">Reference proteome</keyword>
<sequence length="103" mass="11568">MEEIIRHEASFQPSMNQSCFAMFDPSTKKVSFGHKLSKKACDEGHLYPASRKSTNYVNHTICDGSSSFTLCHSLCKDYNNKVPRYAVMQIECANGVNTISVVR</sequence>
<proteinExistence type="predicted"/>
<organism evidence="1 2">
    <name type="scientific">Romanomermis culicivorax</name>
    <name type="common">Nematode worm</name>
    <dbReference type="NCBI Taxonomy" id="13658"/>
    <lineage>
        <taxon>Eukaryota</taxon>
        <taxon>Metazoa</taxon>
        <taxon>Ecdysozoa</taxon>
        <taxon>Nematoda</taxon>
        <taxon>Enoplea</taxon>
        <taxon>Dorylaimia</taxon>
        <taxon>Mermithida</taxon>
        <taxon>Mermithoidea</taxon>
        <taxon>Mermithidae</taxon>
        <taxon>Romanomermis</taxon>
    </lineage>
</organism>
<protein>
    <submittedName>
        <fullName evidence="2">Uncharacterized protein</fullName>
    </submittedName>
</protein>
<dbReference type="WBParaSite" id="nRc.2.0.1.t24761-RA">
    <property type="protein sequence ID" value="nRc.2.0.1.t24761-RA"/>
    <property type="gene ID" value="nRc.2.0.1.g24761"/>
</dbReference>
<name>A0A915JE51_ROMCU</name>
<reference evidence="2" key="1">
    <citation type="submission" date="2022-11" db="UniProtKB">
        <authorList>
            <consortium name="WormBaseParasite"/>
        </authorList>
    </citation>
    <scope>IDENTIFICATION</scope>
</reference>
<accession>A0A915JE51</accession>
<dbReference type="AlphaFoldDB" id="A0A915JE51"/>